<dbReference type="SUPFAM" id="SSF52540">
    <property type="entry name" value="P-loop containing nucleoside triphosphate hydrolases"/>
    <property type="match status" value="1"/>
</dbReference>
<evidence type="ECO:0000256" key="8">
    <source>
        <dbReference type="HAMAP-Rule" id="MF_00238"/>
    </source>
</evidence>
<evidence type="ECO:0000313" key="11">
    <source>
        <dbReference type="Proteomes" id="UP000027182"/>
    </source>
</evidence>
<dbReference type="GO" id="GO:0005524">
    <property type="term" value="F:ATP binding"/>
    <property type="evidence" value="ECO:0007669"/>
    <property type="project" value="UniProtKB-UniRule"/>
</dbReference>
<dbReference type="KEGG" id="mbq:K668_03850"/>
<sequence length="221" mass="25060">MSNKINIAIDGPCGAGKSTVAKEVSKKLNYVFINSGSVYRAIALSAIRMNVDFETESEVFKMLSKIEIDLDEHENIFLNNTNVSDAIRDDKVAKAASKVAQYPLIRHYVVDFIHKITKKSKGYIMDGRDTTFKLMPHAELKIFLTGTPEVRARRRALENKDKGFETNYDVVLAEVKSRDYADQHRETDPLHITDDAIVIDSTDMNFEQVVEKIVSLAKERM</sequence>
<dbReference type="AlphaFoldDB" id="A0A059Y4R6"/>
<dbReference type="GO" id="GO:0006220">
    <property type="term" value="P:pyrimidine nucleotide metabolic process"/>
    <property type="evidence" value="ECO:0007669"/>
    <property type="project" value="UniProtKB-UniRule"/>
</dbReference>
<keyword evidence="8" id="KW-0963">Cytoplasm</keyword>
<dbReference type="GO" id="GO:0036431">
    <property type="term" value="F:dCMP kinase activity"/>
    <property type="evidence" value="ECO:0007669"/>
    <property type="project" value="InterPro"/>
</dbReference>
<reference evidence="10 11" key="1">
    <citation type="submission" date="2013-04" db="EMBL/GenBank/DDBJ databases">
        <authorList>
            <person name="Lin L."/>
            <person name="Zeng Z."/>
            <person name="Xie J."/>
            <person name="Luo L."/>
            <person name="Yang Z."/>
            <person name="Liang W."/>
            <person name="Lin H."/>
            <person name="Dong C."/>
            <person name="Sun Y."/>
        </authorList>
    </citation>
    <scope>NUCLEOTIDE SEQUENCE [LARGE SCALE GENOMIC DNA]</scope>
    <source>
        <strain evidence="10 11">CQ-W70</strain>
    </source>
</reference>
<evidence type="ECO:0000256" key="7">
    <source>
        <dbReference type="ARBA" id="ARBA00048478"/>
    </source>
</evidence>
<dbReference type="CDD" id="cd02020">
    <property type="entry name" value="CMPK"/>
    <property type="match status" value="1"/>
</dbReference>
<evidence type="ECO:0000256" key="4">
    <source>
        <dbReference type="ARBA" id="ARBA00022777"/>
    </source>
</evidence>
<name>A0A059Y4R6_MYCBV</name>
<dbReference type="InterPro" id="IPR003136">
    <property type="entry name" value="Cytidylate_kin"/>
</dbReference>
<keyword evidence="5 8" id="KW-0067">ATP-binding</keyword>
<dbReference type="GO" id="GO:0036430">
    <property type="term" value="F:CMP kinase activity"/>
    <property type="evidence" value="ECO:0007669"/>
    <property type="project" value="RHEA"/>
</dbReference>
<feature type="domain" description="Cytidylate kinase" evidence="9">
    <location>
        <begin position="7"/>
        <end position="218"/>
    </location>
</feature>
<dbReference type="Pfam" id="PF02224">
    <property type="entry name" value="Cytidylate_kin"/>
    <property type="match status" value="1"/>
</dbReference>
<dbReference type="EC" id="2.7.4.25" evidence="8"/>
<comment type="catalytic activity">
    <reaction evidence="6 8">
        <text>dCMP + ATP = dCDP + ADP</text>
        <dbReference type="Rhea" id="RHEA:25094"/>
        <dbReference type="ChEBI" id="CHEBI:30616"/>
        <dbReference type="ChEBI" id="CHEBI:57566"/>
        <dbReference type="ChEBI" id="CHEBI:58593"/>
        <dbReference type="ChEBI" id="CHEBI:456216"/>
        <dbReference type="EC" id="2.7.4.25"/>
    </reaction>
</comment>
<evidence type="ECO:0000259" key="9">
    <source>
        <dbReference type="Pfam" id="PF02224"/>
    </source>
</evidence>
<comment type="subcellular location">
    <subcellularLocation>
        <location evidence="8">Cytoplasm</location>
    </subcellularLocation>
</comment>
<evidence type="ECO:0000313" key="10">
    <source>
        <dbReference type="EMBL" id="AIA34340.1"/>
    </source>
</evidence>
<dbReference type="InterPro" id="IPR011994">
    <property type="entry name" value="Cytidylate_kinase_dom"/>
</dbReference>
<feature type="binding site" evidence="8">
    <location>
        <begin position="11"/>
        <end position="19"/>
    </location>
    <ligand>
        <name>ATP</name>
        <dbReference type="ChEBI" id="CHEBI:30616"/>
    </ligand>
</feature>
<comment type="similarity">
    <text evidence="1 8">Belongs to the cytidylate kinase family. Type 1 subfamily.</text>
</comment>
<dbReference type="NCBIfam" id="TIGR00017">
    <property type="entry name" value="cmk"/>
    <property type="match status" value="1"/>
</dbReference>
<dbReference type="Proteomes" id="UP000027182">
    <property type="component" value="Chromosome"/>
</dbReference>
<comment type="catalytic activity">
    <reaction evidence="7 8">
        <text>CMP + ATP = CDP + ADP</text>
        <dbReference type="Rhea" id="RHEA:11600"/>
        <dbReference type="ChEBI" id="CHEBI:30616"/>
        <dbReference type="ChEBI" id="CHEBI:58069"/>
        <dbReference type="ChEBI" id="CHEBI:60377"/>
        <dbReference type="ChEBI" id="CHEBI:456216"/>
        <dbReference type="EC" id="2.7.4.25"/>
    </reaction>
</comment>
<dbReference type="HOGENOM" id="CLU_079959_0_2_14"/>
<evidence type="ECO:0000256" key="1">
    <source>
        <dbReference type="ARBA" id="ARBA00009427"/>
    </source>
</evidence>
<evidence type="ECO:0000256" key="6">
    <source>
        <dbReference type="ARBA" id="ARBA00047615"/>
    </source>
</evidence>
<dbReference type="RefSeq" id="WP_013456261.1">
    <property type="nucleotide sequence ID" value="NZ_CP005933.1"/>
</dbReference>
<evidence type="ECO:0000256" key="2">
    <source>
        <dbReference type="ARBA" id="ARBA00022679"/>
    </source>
</evidence>
<dbReference type="Gene3D" id="3.40.50.300">
    <property type="entry name" value="P-loop containing nucleotide triphosphate hydrolases"/>
    <property type="match status" value="1"/>
</dbReference>
<keyword evidence="3 8" id="KW-0547">Nucleotide-binding</keyword>
<proteinExistence type="inferred from homology"/>
<dbReference type="EMBL" id="CP005933">
    <property type="protein sequence ID" value="AIA34340.1"/>
    <property type="molecule type" value="Genomic_DNA"/>
</dbReference>
<dbReference type="PATRIC" id="fig|1316930.3.peg.786"/>
<organism evidence="10 11">
    <name type="scientific">Mycoplasmopsis bovis CQ-W70</name>
    <dbReference type="NCBI Taxonomy" id="1316930"/>
    <lineage>
        <taxon>Bacteria</taxon>
        <taxon>Bacillati</taxon>
        <taxon>Mycoplasmatota</taxon>
        <taxon>Mycoplasmoidales</taxon>
        <taxon>Metamycoplasmataceae</taxon>
        <taxon>Mycoplasmopsis</taxon>
    </lineage>
</organism>
<dbReference type="InterPro" id="IPR027417">
    <property type="entry name" value="P-loop_NTPase"/>
</dbReference>
<keyword evidence="2 8" id="KW-0808">Transferase</keyword>
<evidence type="ECO:0000256" key="5">
    <source>
        <dbReference type="ARBA" id="ARBA00022840"/>
    </source>
</evidence>
<accession>A0A059Y4R6</accession>
<gene>
    <name evidence="8" type="primary">cmk</name>
    <name evidence="10" type="ORF">K668_03850</name>
</gene>
<dbReference type="GeneID" id="31508174"/>
<dbReference type="HAMAP" id="MF_00238">
    <property type="entry name" value="Cytidyl_kinase_type1"/>
    <property type="match status" value="1"/>
</dbReference>
<protein>
    <recommendedName>
        <fullName evidence="8">Cytidylate kinase</fullName>
        <shortName evidence="8">CK</shortName>
        <ecNumber evidence="8">2.7.4.25</ecNumber>
    </recommendedName>
    <alternativeName>
        <fullName evidence="8">Cytidine monophosphate kinase</fullName>
        <shortName evidence="8">CMP kinase</shortName>
    </alternativeName>
</protein>
<evidence type="ECO:0000256" key="3">
    <source>
        <dbReference type="ARBA" id="ARBA00022741"/>
    </source>
</evidence>
<dbReference type="GO" id="GO:0005737">
    <property type="term" value="C:cytoplasm"/>
    <property type="evidence" value="ECO:0007669"/>
    <property type="project" value="UniProtKB-SubCell"/>
</dbReference>
<keyword evidence="4 8" id="KW-0418">Kinase</keyword>